<keyword evidence="2" id="KW-1185">Reference proteome</keyword>
<name>A0A1W1HBR0_9BACT</name>
<gene>
    <name evidence="1" type="ORF">MTBBW1_2030031</name>
</gene>
<sequence>MILKDENKSPAFMKGLASAAKAAGEMKKKATAEQDPLTSSKEHLMATLEIRFGGEVPEETAGYIRTLDSQDKVKALFQGLLKCDTMDDFTALTKASAC</sequence>
<dbReference type="Proteomes" id="UP000191931">
    <property type="component" value="Unassembled WGS sequence"/>
</dbReference>
<dbReference type="AlphaFoldDB" id="A0A1W1HBR0"/>
<protein>
    <submittedName>
        <fullName evidence="1">Uncharacterized protein</fullName>
    </submittedName>
</protein>
<reference evidence="1 2" key="1">
    <citation type="submission" date="2017-03" db="EMBL/GenBank/DDBJ databases">
        <authorList>
            <person name="Afonso C.L."/>
            <person name="Miller P.J."/>
            <person name="Scott M.A."/>
            <person name="Spackman E."/>
            <person name="Goraichik I."/>
            <person name="Dimitrov K.M."/>
            <person name="Suarez D.L."/>
            <person name="Swayne D.E."/>
        </authorList>
    </citation>
    <scope>NUCLEOTIDE SEQUENCE [LARGE SCALE GENOMIC DNA]</scope>
    <source>
        <strain evidence="1">PRJEB14757</strain>
    </source>
</reference>
<evidence type="ECO:0000313" key="1">
    <source>
        <dbReference type="EMBL" id="SLM29941.1"/>
    </source>
</evidence>
<evidence type="ECO:0000313" key="2">
    <source>
        <dbReference type="Proteomes" id="UP000191931"/>
    </source>
</evidence>
<accession>A0A1W1HBR0</accession>
<proteinExistence type="predicted"/>
<dbReference type="EMBL" id="FWEV01000117">
    <property type="protein sequence ID" value="SLM29941.1"/>
    <property type="molecule type" value="Genomic_DNA"/>
</dbReference>
<organism evidence="1 2">
    <name type="scientific">Desulfamplus magnetovallimortis</name>
    <dbReference type="NCBI Taxonomy" id="1246637"/>
    <lineage>
        <taxon>Bacteria</taxon>
        <taxon>Pseudomonadati</taxon>
        <taxon>Thermodesulfobacteriota</taxon>
        <taxon>Desulfobacteria</taxon>
        <taxon>Desulfobacterales</taxon>
        <taxon>Desulfobacteraceae</taxon>
        <taxon>Desulfamplus</taxon>
    </lineage>
</organism>
<dbReference type="STRING" id="1246637.MTBBW1_2030031"/>
<dbReference type="RefSeq" id="WP_080807115.1">
    <property type="nucleotide sequence ID" value="NZ_LT828556.1"/>
</dbReference>